<evidence type="ECO:0000256" key="3">
    <source>
        <dbReference type="ARBA" id="ARBA00022771"/>
    </source>
</evidence>
<keyword evidence="3 5" id="KW-0863">Zinc-finger</keyword>
<evidence type="ECO:0000313" key="8">
    <source>
        <dbReference type="EMBL" id="KAF4963239.1"/>
    </source>
</evidence>
<feature type="domain" description="C2H2-type" evidence="7">
    <location>
        <begin position="206"/>
        <end position="233"/>
    </location>
</feature>
<comment type="caution">
    <text evidence="8">The sequence shown here is derived from an EMBL/GenBank/DDBJ whole genome shotgun (WGS) entry which is preliminary data.</text>
</comment>
<evidence type="ECO:0000256" key="4">
    <source>
        <dbReference type="ARBA" id="ARBA00022833"/>
    </source>
</evidence>
<dbReference type="AlphaFoldDB" id="A0A8H4TST3"/>
<gene>
    <name evidence="8" type="ORF">FSARC_8737</name>
</gene>
<dbReference type="PROSITE" id="PS00028">
    <property type="entry name" value="ZINC_FINGER_C2H2_1"/>
    <property type="match status" value="1"/>
</dbReference>
<dbReference type="PROSITE" id="PS50157">
    <property type="entry name" value="ZINC_FINGER_C2H2_2"/>
    <property type="match status" value="1"/>
</dbReference>
<protein>
    <recommendedName>
        <fullName evidence="7">C2H2-type domain-containing protein</fullName>
    </recommendedName>
</protein>
<proteinExistence type="predicted"/>
<organism evidence="8 9">
    <name type="scientific">Fusarium sarcochroum</name>
    <dbReference type="NCBI Taxonomy" id="1208366"/>
    <lineage>
        <taxon>Eukaryota</taxon>
        <taxon>Fungi</taxon>
        <taxon>Dikarya</taxon>
        <taxon>Ascomycota</taxon>
        <taxon>Pezizomycotina</taxon>
        <taxon>Sordariomycetes</taxon>
        <taxon>Hypocreomycetidae</taxon>
        <taxon>Hypocreales</taxon>
        <taxon>Nectriaceae</taxon>
        <taxon>Fusarium</taxon>
        <taxon>Fusarium lateritium species complex</taxon>
    </lineage>
</organism>
<name>A0A8H4TST3_9HYPO</name>
<sequence>MPAKRKRVKAEDEGTSNSMALLPNAPQPAIASEGKRVKLEGEGSSNQKPCPHCNNQKSNNQRRNMTARMRKQRKAEEEILANSHPCRYCKTQKSTAKGISDHMRDKHPKESASYCDRCENQFPDEPAFSKHYWDSPKHWICSICCPPPSYNKKDYRNKIDPDFTTEQEMDAHLQSAHNRRYCNTCRKIFEGSIGLHAYNEEIHWREVCKACDIAFQFPIELERHSKTHPKEPIDCIGCLKRFGTYSEMMMHLESGTCDSRLNASNVADVVAAYHQDLGDKFPGLRMNFECPTCHKKVKKMSDLFRHFERRFCALRNWKDETHVGDLFLKLQDSLKDGTVKESYICWPLSVKASFYFPIKYFVLCLLDCDSETQTPQQMLEVRRKVQMQLGHDVAPRKWRLQKWNRFG</sequence>
<dbReference type="EMBL" id="JABEXW010000485">
    <property type="protein sequence ID" value="KAF4963239.1"/>
    <property type="molecule type" value="Genomic_DNA"/>
</dbReference>
<evidence type="ECO:0000259" key="7">
    <source>
        <dbReference type="PROSITE" id="PS50157"/>
    </source>
</evidence>
<dbReference type="OrthoDB" id="6105938at2759"/>
<feature type="compositionally biased region" description="Polar residues" evidence="6">
    <location>
        <begin position="43"/>
        <end position="64"/>
    </location>
</feature>
<dbReference type="PANTHER" id="PTHR24379">
    <property type="entry name" value="KRAB AND ZINC FINGER DOMAIN-CONTAINING"/>
    <property type="match status" value="1"/>
</dbReference>
<dbReference type="Gene3D" id="3.30.160.60">
    <property type="entry name" value="Classic Zinc Finger"/>
    <property type="match status" value="1"/>
</dbReference>
<reference evidence="8" key="1">
    <citation type="journal article" date="2020" name="BMC Genomics">
        <title>Correction to: Identification and distribution of gene clusters required for synthesis of sphingolipid metabolism inhibitors in diverse species of the filamentous fungus Fusarium.</title>
        <authorList>
            <person name="Kim H.S."/>
            <person name="Lohmar J.M."/>
            <person name="Busman M."/>
            <person name="Brown D.W."/>
            <person name="Naumann T.A."/>
            <person name="Divon H.H."/>
            <person name="Lysoe E."/>
            <person name="Uhlig S."/>
            <person name="Proctor R.H."/>
        </authorList>
    </citation>
    <scope>NUCLEOTIDE SEQUENCE</scope>
    <source>
        <strain evidence="8">NRRL 20472</strain>
    </source>
</reference>
<dbReference type="SMART" id="SM00355">
    <property type="entry name" value="ZnF_C2H2"/>
    <property type="match status" value="5"/>
</dbReference>
<evidence type="ECO:0000256" key="2">
    <source>
        <dbReference type="ARBA" id="ARBA00022737"/>
    </source>
</evidence>
<dbReference type="Proteomes" id="UP000622797">
    <property type="component" value="Unassembled WGS sequence"/>
</dbReference>
<reference evidence="8" key="2">
    <citation type="submission" date="2020-05" db="EMBL/GenBank/DDBJ databases">
        <authorList>
            <person name="Kim H.-S."/>
            <person name="Proctor R.H."/>
            <person name="Brown D.W."/>
        </authorList>
    </citation>
    <scope>NUCLEOTIDE SEQUENCE</scope>
    <source>
        <strain evidence="8">NRRL 20472</strain>
    </source>
</reference>
<dbReference type="InterPro" id="IPR013087">
    <property type="entry name" value="Znf_C2H2_type"/>
</dbReference>
<keyword evidence="9" id="KW-1185">Reference proteome</keyword>
<evidence type="ECO:0000256" key="1">
    <source>
        <dbReference type="ARBA" id="ARBA00022723"/>
    </source>
</evidence>
<accession>A0A8H4TST3</accession>
<feature type="region of interest" description="Disordered" evidence="6">
    <location>
        <begin position="1"/>
        <end position="74"/>
    </location>
</feature>
<evidence type="ECO:0000256" key="6">
    <source>
        <dbReference type="SAM" id="MobiDB-lite"/>
    </source>
</evidence>
<evidence type="ECO:0000313" key="9">
    <source>
        <dbReference type="Proteomes" id="UP000622797"/>
    </source>
</evidence>
<evidence type="ECO:0000256" key="5">
    <source>
        <dbReference type="PROSITE-ProRule" id="PRU00042"/>
    </source>
</evidence>
<dbReference type="PANTHER" id="PTHR24379:SF121">
    <property type="entry name" value="C2H2-TYPE DOMAIN-CONTAINING PROTEIN"/>
    <property type="match status" value="1"/>
</dbReference>
<keyword evidence="2" id="KW-0677">Repeat</keyword>
<keyword evidence="4" id="KW-0862">Zinc</keyword>
<dbReference type="GO" id="GO:0008270">
    <property type="term" value="F:zinc ion binding"/>
    <property type="evidence" value="ECO:0007669"/>
    <property type="project" value="UniProtKB-KW"/>
</dbReference>
<keyword evidence="1" id="KW-0479">Metal-binding</keyword>